<evidence type="ECO:0000259" key="1">
    <source>
        <dbReference type="Pfam" id="PF23544"/>
    </source>
</evidence>
<dbReference type="AlphaFoldDB" id="A0A1H3FA15"/>
<feature type="domain" description="AtuA-like ferredoxin-fold" evidence="1">
    <location>
        <begin position="3"/>
        <end position="101"/>
    </location>
</feature>
<protein>
    <recommendedName>
        <fullName evidence="1">AtuA-like ferredoxin-fold domain-containing protein</fullName>
    </recommendedName>
</protein>
<dbReference type="Pfam" id="PF23544">
    <property type="entry name" value="AtuA_ferredoxin"/>
    <property type="match status" value="1"/>
</dbReference>
<dbReference type="RefSeq" id="WP_092685130.1">
    <property type="nucleotide sequence ID" value="NZ_FNMZ01000012.1"/>
</dbReference>
<dbReference type="STRING" id="356660.SAMN05444336_11223"/>
<gene>
    <name evidence="2" type="ORF">SAMN05444336_11223</name>
</gene>
<evidence type="ECO:0000313" key="2">
    <source>
        <dbReference type="EMBL" id="SDX87846.1"/>
    </source>
</evidence>
<dbReference type="PANTHER" id="PTHR47708">
    <property type="match status" value="1"/>
</dbReference>
<name>A0A1H3FA15_9RHOB</name>
<dbReference type="Proteomes" id="UP000199118">
    <property type="component" value="Unassembled WGS sequence"/>
</dbReference>
<dbReference type="EMBL" id="FNMZ01000012">
    <property type="protein sequence ID" value="SDX87846.1"/>
    <property type="molecule type" value="Genomic_DNA"/>
</dbReference>
<dbReference type="OrthoDB" id="21390at2"/>
<reference evidence="2 3" key="1">
    <citation type="submission" date="2016-10" db="EMBL/GenBank/DDBJ databases">
        <authorList>
            <person name="de Groot N.N."/>
        </authorList>
    </citation>
    <scope>NUCLEOTIDE SEQUENCE [LARGE SCALE GENOMIC DNA]</scope>
    <source>
        <strain evidence="2 3">DSM 17890</strain>
    </source>
</reference>
<evidence type="ECO:0000313" key="3">
    <source>
        <dbReference type="Proteomes" id="UP000199118"/>
    </source>
</evidence>
<keyword evidence="3" id="KW-1185">Reference proteome</keyword>
<dbReference type="PANTHER" id="PTHR47708:SF2">
    <property type="entry name" value="SI:CH73-132F6.5"/>
    <property type="match status" value="1"/>
</dbReference>
<proteinExistence type="predicted"/>
<dbReference type="InterPro" id="IPR056362">
    <property type="entry name" value="AtuA-like_ferredoxin_dom"/>
</dbReference>
<organism evidence="2 3">
    <name type="scientific">Albimonas donghaensis</name>
    <dbReference type="NCBI Taxonomy" id="356660"/>
    <lineage>
        <taxon>Bacteria</taxon>
        <taxon>Pseudomonadati</taxon>
        <taxon>Pseudomonadota</taxon>
        <taxon>Alphaproteobacteria</taxon>
        <taxon>Rhodobacterales</taxon>
        <taxon>Paracoccaceae</taxon>
        <taxon>Albimonas</taxon>
    </lineage>
</organism>
<accession>A0A1H3FA15</accession>
<sequence length="120" mass="12907">MRVQLRHLAHVRSGDKGNTALISVIAYSDPLFEILCEQLTPEAFKAHYRGAITGEVTRHRLDNLGALQFVCEGALGGGVSRSLAMDNFGKALCSAVLGFEVEAPDRMRNLLVNLAEPAAG</sequence>